<proteinExistence type="predicted"/>
<keyword evidence="2" id="KW-1185">Reference proteome</keyword>
<accession>A0A1H3RIS4</accession>
<dbReference type="Proteomes" id="UP000198935">
    <property type="component" value="Unassembled WGS sequence"/>
</dbReference>
<sequence>MTDFYERTDWEEVGWGALKLAGGGFQMAGGGILATGGTAASGGLLAGITIGAGGLLFVDGFNNVVAGGSQAWNALAGNDKGEYNVIKNVFETASPDHGEEYYNYYQLGVTTLCLGISGYQLATATVRTTYSSIGFFRVQQEGVKIGYKVVDKSIKNITINYMTETGLLYKTVQINTGLMLSGSIDIVITTINAKQ</sequence>
<dbReference type="AlphaFoldDB" id="A0A1H3RIS4"/>
<dbReference type="EMBL" id="FNPI01000008">
    <property type="protein sequence ID" value="SDZ24839.1"/>
    <property type="molecule type" value="Genomic_DNA"/>
</dbReference>
<evidence type="ECO:0000313" key="2">
    <source>
        <dbReference type="Proteomes" id="UP000198935"/>
    </source>
</evidence>
<reference evidence="2" key="1">
    <citation type="submission" date="2016-10" db="EMBL/GenBank/DDBJ databases">
        <authorList>
            <person name="Varghese N."/>
            <person name="Submissions S."/>
        </authorList>
    </citation>
    <scope>NUCLEOTIDE SEQUENCE [LARGE SCALE GENOMIC DNA]</scope>
    <source>
        <strain evidence="2">SP</strain>
    </source>
</reference>
<organism evidence="1 2">
    <name type="scientific">Evansella caseinilytica</name>
    <dbReference type="NCBI Taxonomy" id="1503961"/>
    <lineage>
        <taxon>Bacteria</taxon>
        <taxon>Bacillati</taxon>
        <taxon>Bacillota</taxon>
        <taxon>Bacilli</taxon>
        <taxon>Bacillales</taxon>
        <taxon>Bacillaceae</taxon>
        <taxon>Evansella</taxon>
    </lineage>
</organism>
<name>A0A1H3RIS4_9BACI</name>
<gene>
    <name evidence="1" type="ORF">SAMN05421736_10896</name>
</gene>
<evidence type="ECO:0000313" key="1">
    <source>
        <dbReference type="EMBL" id="SDZ24839.1"/>
    </source>
</evidence>
<dbReference type="STRING" id="1503961.SAMN05421736_10896"/>
<protein>
    <submittedName>
        <fullName evidence="1">Uncharacterized protein</fullName>
    </submittedName>
</protein>